<feature type="compositionally biased region" description="Basic and acidic residues" evidence="1">
    <location>
        <begin position="191"/>
        <end position="210"/>
    </location>
</feature>
<proteinExistence type="predicted"/>
<evidence type="ECO:0008006" key="3">
    <source>
        <dbReference type="Google" id="ProtNLM"/>
    </source>
</evidence>
<feature type="region of interest" description="Disordered" evidence="1">
    <location>
        <begin position="191"/>
        <end position="221"/>
    </location>
</feature>
<dbReference type="AlphaFoldDB" id="A0A0F9JY80"/>
<feature type="compositionally biased region" description="Basic and acidic residues" evidence="1">
    <location>
        <begin position="93"/>
        <end position="107"/>
    </location>
</feature>
<feature type="compositionally biased region" description="Polar residues" evidence="1">
    <location>
        <begin position="27"/>
        <end position="36"/>
    </location>
</feature>
<feature type="compositionally biased region" description="Basic and acidic residues" evidence="1">
    <location>
        <begin position="116"/>
        <end position="140"/>
    </location>
</feature>
<evidence type="ECO:0000256" key="1">
    <source>
        <dbReference type="SAM" id="MobiDB-lite"/>
    </source>
</evidence>
<sequence>MTTEKPTEDQEPKTAAEQGESADATGSEDQSSSTKPDATASGEPGKNDGDGNEGGDEVSQLRATVKTQNETITQIQQETGRAALAAQIERLEADDRAKDVEDLKSVEDGNLTTTDATKRIHERRDATQSKIESEETKVSDARTAATNAVNNALIARLGYAQGYAKEFGIDVDVLNDDTTLTTPDEMRMKARELQLDERDKKATGSDKFDSGQRGAASLDVDKMDAMEKIRAGVGKMGS</sequence>
<name>A0A0F9JY80_9ZZZZ</name>
<feature type="region of interest" description="Disordered" evidence="1">
    <location>
        <begin position="1"/>
        <end position="71"/>
    </location>
</feature>
<evidence type="ECO:0000313" key="2">
    <source>
        <dbReference type="EMBL" id="KKM03853.1"/>
    </source>
</evidence>
<feature type="region of interest" description="Disordered" evidence="1">
    <location>
        <begin position="93"/>
        <end position="142"/>
    </location>
</feature>
<comment type="caution">
    <text evidence="2">The sequence shown here is derived from an EMBL/GenBank/DDBJ whole genome shotgun (WGS) entry which is preliminary data.</text>
</comment>
<accession>A0A0F9JY80</accession>
<gene>
    <name evidence="2" type="ORF">LCGC14_1770270</name>
</gene>
<feature type="compositionally biased region" description="Basic and acidic residues" evidence="1">
    <location>
        <begin position="1"/>
        <end position="14"/>
    </location>
</feature>
<organism evidence="2">
    <name type="scientific">marine sediment metagenome</name>
    <dbReference type="NCBI Taxonomy" id="412755"/>
    <lineage>
        <taxon>unclassified sequences</taxon>
        <taxon>metagenomes</taxon>
        <taxon>ecological metagenomes</taxon>
    </lineage>
</organism>
<reference evidence="2" key="1">
    <citation type="journal article" date="2015" name="Nature">
        <title>Complex archaea that bridge the gap between prokaryotes and eukaryotes.</title>
        <authorList>
            <person name="Spang A."/>
            <person name="Saw J.H."/>
            <person name="Jorgensen S.L."/>
            <person name="Zaremba-Niedzwiedzka K."/>
            <person name="Martijn J."/>
            <person name="Lind A.E."/>
            <person name="van Eijk R."/>
            <person name="Schleper C."/>
            <person name="Guy L."/>
            <person name="Ettema T.J."/>
        </authorList>
    </citation>
    <scope>NUCLEOTIDE SEQUENCE</scope>
</reference>
<dbReference type="EMBL" id="LAZR01016588">
    <property type="protein sequence ID" value="KKM03853.1"/>
    <property type="molecule type" value="Genomic_DNA"/>
</dbReference>
<protein>
    <recommendedName>
        <fullName evidence="3">Scaffolding protein</fullName>
    </recommendedName>
</protein>